<dbReference type="GO" id="GO:0016616">
    <property type="term" value="F:oxidoreductase activity, acting on the CH-OH group of donors, NAD or NADP as acceptor"/>
    <property type="evidence" value="ECO:0007669"/>
    <property type="project" value="TreeGrafter"/>
</dbReference>
<dbReference type="InterPro" id="IPR020904">
    <property type="entry name" value="Sc_DH/Rdtase_CS"/>
</dbReference>
<reference evidence="3" key="1">
    <citation type="submission" date="2016-10" db="EMBL/GenBank/DDBJ databases">
        <authorList>
            <person name="Varghese N."/>
            <person name="Submissions S."/>
        </authorList>
    </citation>
    <scope>NUCLEOTIDE SEQUENCE [LARGE SCALE GENOMIC DNA]</scope>
    <source>
        <strain evidence="3">GAS369</strain>
    </source>
</reference>
<dbReference type="SUPFAM" id="SSF51735">
    <property type="entry name" value="NAD(P)-binding Rossmann-fold domains"/>
    <property type="match status" value="1"/>
</dbReference>
<comment type="similarity">
    <text evidence="1">Belongs to the short-chain dehydrogenases/reductases (SDR) family.</text>
</comment>
<dbReference type="PRINTS" id="PR00080">
    <property type="entry name" value="SDRFAMILY"/>
</dbReference>
<proteinExistence type="inferred from homology"/>
<protein>
    <submittedName>
        <fullName evidence="2">NAD(P)-dependent dehydrogenase, short-chain alcohol dehydrogenase family</fullName>
    </submittedName>
</protein>
<sequence>MDDLAGKVACVTGAAQGLGASFALALASRGARVAVGDIASTDVVYKAAVAGGGEALGGYLDVTDPRSVSGFFDQVIERFGKIDILVNNAALAGALKPKLIGQIESQEWDRVLAVNTRGVFECTKYVISAMKRNGYGKIINIASGTAIKGAPGMLHYVASKGAVISMTRAMARELGDDGIRVNCIAPGLTMSDSMRDNPDWPADVMEKNIATRALKRQADPQDLIGAMFFLSSSASDFVTGQTLSVDGGSVMN</sequence>
<accession>A0A1H1XNQ4</accession>
<dbReference type="EMBL" id="LT629750">
    <property type="protein sequence ID" value="SDT10813.1"/>
    <property type="molecule type" value="Genomic_DNA"/>
</dbReference>
<dbReference type="PANTHER" id="PTHR42760">
    <property type="entry name" value="SHORT-CHAIN DEHYDROGENASES/REDUCTASES FAMILY MEMBER"/>
    <property type="match status" value="1"/>
</dbReference>
<gene>
    <name evidence="2" type="ORF">SAMN05444158_4412</name>
</gene>
<dbReference type="NCBIfam" id="NF005559">
    <property type="entry name" value="PRK07231.1"/>
    <property type="match status" value="1"/>
</dbReference>
<dbReference type="AlphaFoldDB" id="A0A1H1XNQ4"/>
<dbReference type="FunFam" id="3.40.50.720:FF:000084">
    <property type="entry name" value="Short-chain dehydrogenase reductase"/>
    <property type="match status" value="1"/>
</dbReference>
<dbReference type="RefSeq" id="WP_146688801.1">
    <property type="nucleotide sequence ID" value="NZ_LT629750.1"/>
</dbReference>
<dbReference type="PROSITE" id="PS00061">
    <property type="entry name" value="ADH_SHORT"/>
    <property type="match status" value="1"/>
</dbReference>
<name>A0A1H1XNQ4_9BRAD</name>
<evidence type="ECO:0000256" key="1">
    <source>
        <dbReference type="ARBA" id="ARBA00006484"/>
    </source>
</evidence>
<dbReference type="PRINTS" id="PR00081">
    <property type="entry name" value="GDHRDH"/>
</dbReference>
<dbReference type="InterPro" id="IPR036291">
    <property type="entry name" value="NAD(P)-bd_dom_sf"/>
</dbReference>
<evidence type="ECO:0000313" key="2">
    <source>
        <dbReference type="EMBL" id="SDT10813.1"/>
    </source>
</evidence>
<dbReference type="Pfam" id="PF13561">
    <property type="entry name" value="adh_short_C2"/>
    <property type="match status" value="1"/>
</dbReference>
<dbReference type="Proteomes" id="UP000243904">
    <property type="component" value="Chromosome I"/>
</dbReference>
<dbReference type="Gene3D" id="3.40.50.720">
    <property type="entry name" value="NAD(P)-binding Rossmann-like Domain"/>
    <property type="match status" value="1"/>
</dbReference>
<organism evidence="2 3">
    <name type="scientific">Bradyrhizobium canariense</name>
    <dbReference type="NCBI Taxonomy" id="255045"/>
    <lineage>
        <taxon>Bacteria</taxon>
        <taxon>Pseudomonadati</taxon>
        <taxon>Pseudomonadota</taxon>
        <taxon>Alphaproteobacteria</taxon>
        <taxon>Hyphomicrobiales</taxon>
        <taxon>Nitrobacteraceae</taxon>
        <taxon>Bradyrhizobium</taxon>
    </lineage>
</organism>
<evidence type="ECO:0000313" key="3">
    <source>
        <dbReference type="Proteomes" id="UP000243904"/>
    </source>
</evidence>
<keyword evidence="3" id="KW-1185">Reference proteome</keyword>
<dbReference type="InterPro" id="IPR002347">
    <property type="entry name" value="SDR_fam"/>
</dbReference>